<dbReference type="OrthoDB" id="9802752at2"/>
<dbReference type="STRING" id="1848903.CCAND38_450020"/>
<dbReference type="PANTHER" id="PTHR35810">
    <property type="entry name" value="CYTOPLASMIC PROTEIN-RELATED"/>
    <property type="match status" value="1"/>
</dbReference>
<dbReference type="Pfam" id="PF13310">
    <property type="entry name" value="Virulence_RhuM"/>
    <property type="match status" value="1"/>
</dbReference>
<dbReference type="PIRSF" id="PIRSF015268">
    <property type="entry name" value="Virulence_RhuM"/>
    <property type="match status" value="1"/>
</dbReference>
<sequence>MENPNKQIIIYQTTEDNQLKVRLEDENIWLTQQQLVELYQTSKSNVSEHISHIFEEGELQENSVVRKFRTTATDGKTYNVTHYNLDMIISLGYRIKSHIATKFRIWATERLKEYIVKGFTLNDERLKNLGGGNHWKELLDRIRDIRSSEKVMYRQVLDLYATATDYDPKSKVSQDFFKIVQNKLHYAAHGNTASEVIYYRVDSDKPFAGLTNFKGSQPTQAEAMIAKNYLKEQELKVLNNLVAAYFDLAELNAIEEREMKMADYVRELDNILSSTGRKVLTDAGKISTEKAKEKALTEYRKYNAKTLSSVEESYLETLHQLEKQAKKESRKK</sequence>
<evidence type="ECO:0008006" key="3">
    <source>
        <dbReference type="Google" id="ProtNLM"/>
    </source>
</evidence>
<organism evidence="1 2">
    <name type="scientific">Capnocytophaga canis</name>
    <dbReference type="NCBI Taxonomy" id="1848903"/>
    <lineage>
        <taxon>Bacteria</taxon>
        <taxon>Pseudomonadati</taxon>
        <taxon>Bacteroidota</taxon>
        <taxon>Flavobacteriia</taxon>
        <taxon>Flavobacteriales</taxon>
        <taxon>Flavobacteriaceae</taxon>
        <taxon>Capnocytophaga</taxon>
    </lineage>
</organism>
<dbReference type="PANTHER" id="PTHR35810:SF1">
    <property type="entry name" value="CYTOPLASMIC PROTEIN"/>
    <property type="match status" value="1"/>
</dbReference>
<gene>
    <name evidence="1" type="ORF">CCAND93_1480003</name>
</gene>
<proteinExistence type="predicted"/>
<dbReference type="RefSeq" id="WP_042005996.1">
    <property type="nucleotide sequence ID" value="NZ_CDOL01000055.1"/>
</dbReference>
<dbReference type="AlphaFoldDB" id="A0A0B7IMJ7"/>
<dbReference type="EMBL" id="CDOL01000055">
    <property type="protein sequence ID" value="CEN51197.1"/>
    <property type="molecule type" value="Genomic_DNA"/>
</dbReference>
<dbReference type="InterPro" id="IPR011204">
    <property type="entry name" value="Virulence_RhuM-like"/>
</dbReference>
<accession>A0A0B7IMJ7</accession>
<reference evidence="1 2" key="1">
    <citation type="submission" date="2015-01" db="EMBL/GenBank/DDBJ databases">
        <authorList>
            <person name="Xiang T."/>
            <person name="Song Y."/>
            <person name="Huang L."/>
            <person name="Wang B."/>
            <person name="Wu P."/>
        </authorList>
    </citation>
    <scope>NUCLEOTIDE SEQUENCE [LARGE SCALE GENOMIC DNA]</scope>
    <source>
        <strain evidence="1 2">CcD93</strain>
    </source>
</reference>
<dbReference type="Proteomes" id="UP000038200">
    <property type="component" value="Unassembled WGS sequence"/>
</dbReference>
<name>A0A0B7IMJ7_9FLAO</name>
<protein>
    <recommendedName>
        <fullName evidence="3">Cell filamentation protein Fic</fullName>
    </recommendedName>
</protein>
<evidence type="ECO:0000313" key="2">
    <source>
        <dbReference type="Proteomes" id="UP000038200"/>
    </source>
</evidence>
<evidence type="ECO:0000313" key="1">
    <source>
        <dbReference type="EMBL" id="CEN51197.1"/>
    </source>
</evidence>